<accession>A0A1H3S5H7</accession>
<name>A0A1H3S5H7_9BACT</name>
<dbReference type="PRINTS" id="PR00095">
    <property type="entry name" value="ANTSNTHASEI"/>
</dbReference>
<dbReference type="Gene3D" id="3.60.120.10">
    <property type="entry name" value="Anthranilate synthase"/>
    <property type="match status" value="1"/>
</dbReference>
<evidence type="ECO:0000313" key="3">
    <source>
        <dbReference type="Proteomes" id="UP000199663"/>
    </source>
</evidence>
<gene>
    <name evidence="2" type="ORF">SAMN05444412_110134</name>
</gene>
<proteinExistence type="predicted"/>
<dbReference type="RefSeq" id="WP_019598675.1">
    <property type="nucleotide sequence ID" value="NZ_FNQC01000010.1"/>
</dbReference>
<dbReference type="InterPro" id="IPR019999">
    <property type="entry name" value="Anth_synth_I-like"/>
</dbReference>
<dbReference type="SUPFAM" id="SSF56322">
    <property type="entry name" value="ADC synthase"/>
    <property type="match status" value="1"/>
</dbReference>
<keyword evidence="3" id="KW-1185">Reference proteome</keyword>
<protein>
    <submittedName>
        <fullName evidence="2">Para-aminobenzoate synthetase component 1</fullName>
    </submittedName>
</protein>
<reference evidence="2 3" key="1">
    <citation type="submission" date="2016-10" db="EMBL/GenBank/DDBJ databases">
        <authorList>
            <person name="Varghese N."/>
            <person name="Submissions S."/>
        </authorList>
    </citation>
    <scope>NUCLEOTIDE SEQUENCE [LARGE SCALE GENOMIC DNA]</scope>
    <source>
        <strain evidence="2 3">DSM 17997</strain>
    </source>
</reference>
<dbReference type="PANTHER" id="PTHR11236">
    <property type="entry name" value="AMINOBENZOATE/ANTHRANILATE SYNTHASE"/>
    <property type="match status" value="1"/>
</dbReference>
<dbReference type="PANTHER" id="PTHR11236:SF9">
    <property type="entry name" value="ANTHRANILATE SYNTHASE COMPONENT 1"/>
    <property type="match status" value="1"/>
</dbReference>
<organism evidence="2 3">
    <name type="scientific">Rhodonellum ikkaensis</name>
    <dbReference type="NCBI Taxonomy" id="336829"/>
    <lineage>
        <taxon>Bacteria</taxon>
        <taxon>Pseudomonadati</taxon>
        <taxon>Bacteroidota</taxon>
        <taxon>Cytophagia</taxon>
        <taxon>Cytophagales</taxon>
        <taxon>Cytophagaceae</taxon>
        <taxon>Rhodonellum</taxon>
    </lineage>
</organism>
<evidence type="ECO:0000313" key="2">
    <source>
        <dbReference type="EMBL" id="SDZ33296.1"/>
    </source>
</evidence>
<dbReference type="Proteomes" id="UP000199663">
    <property type="component" value="Unassembled WGS sequence"/>
</dbReference>
<dbReference type="EMBL" id="FNQC01000010">
    <property type="protein sequence ID" value="SDZ33296.1"/>
    <property type="molecule type" value="Genomic_DNA"/>
</dbReference>
<evidence type="ECO:0000259" key="1">
    <source>
        <dbReference type="Pfam" id="PF00425"/>
    </source>
</evidence>
<dbReference type="InterPro" id="IPR005801">
    <property type="entry name" value="ADC_synthase"/>
</dbReference>
<sequence length="416" mass="47156">MSGKNTFPLPNDPIWISKLLNWANHHYPFFAYFTDNGIPYPHQGFKHQFYAAKSAFPLKEATAIYGKQKMVGIIGYDYKNVVEKLTSDHPAPVDCPESVFFLPELEILIEENQISVIHEHADQLLSEILAFAHPLIPNPHVLVTAMTDKETYFSNIQSIKNHIISGDLYEMNYCMGFTFEEKKWDPIQGFEALMKRSAMPFSALFRAEDLYLVCASPERFLKKTGDQWIAQPIKGTIKRGANAEEDSIFQDYLANSEKERAENLMIVDLMRNDLSKVSKVGSVEVEELFGIYAFPKVSQMISTVKSKVRSDLSLETIVQATFPMGSMTGAPKIMCMELIERHEDFKRGWYSGALGYFEADGDFDLNVVIRSIVFDKASGKGYFAVGSAITHDADAEYEYQECLLKSEAIREVLEGF</sequence>
<dbReference type="InterPro" id="IPR015890">
    <property type="entry name" value="Chorismate_C"/>
</dbReference>
<feature type="domain" description="Chorismate-utilising enzyme C-terminal" evidence="1">
    <location>
        <begin position="148"/>
        <end position="405"/>
    </location>
</feature>
<dbReference type="Pfam" id="PF00425">
    <property type="entry name" value="Chorismate_bind"/>
    <property type="match status" value="1"/>
</dbReference>
<comment type="caution">
    <text evidence="2">The sequence shown here is derived from an EMBL/GenBank/DDBJ whole genome shotgun (WGS) entry which is preliminary data.</text>
</comment>